<dbReference type="PANTHER" id="PTHR45947:SF3">
    <property type="entry name" value="SULFOQUINOVOSYL TRANSFERASE SQD2"/>
    <property type="match status" value="1"/>
</dbReference>
<dbReference type="AlphaFoldDB" id="A0A1F5IQX5"/>
<dbReference type="Gene3D" id="3.40.50.2000">
    <property type="entry name" value="Glycogen Phosphorylase B"/>
    <property type="match status" value="2"/>
</dbReference>
<organism evidence="2 3">
    <name type="scientific">Candidatus Daviesbacteria bacterium RIFCSPHIGHO2_01_FULL_41_23</name>
    <dbReference type="NCBI Taxonomy" id="1797764"/>
    <lineage>
        <taxon>Bacteria</taxon>
        <taxon>Candidatus Daviesiibacteriota</taxon>
    </lineage>
</organism>
<evidence type="ECO:0000313" key="3">
    <source>
        <dbReference type="Proteomes" id="UP000176336"/>
    </source>
</evidence>
<gene>
    <name evidence="2" type="ORF">A2871_02045</name>
</gene>
<feature type="domain" description="Glycosyl transferase family 1" evidence="1">
    <location>
        <begin position="200"/>
        <end position="356"/>
    </location>
</feature>
<dbReference type="EMBL" id="MFCR01000010">
    <property type="protein sequence ID" value="OGE18774.1"/>
    <property type="molecule type" value="Genomic_DNA"/>
</dbReference>
<dbReference type="SUPFAM" id="SSF53756">
    <property type="entry name" value="UDP-Glycosyltransferase/glycogen phosphorylase"/>
    <property type="match status" value="1"/>
</dbReference>
<dbReference type="GO" id="GO:0016757">
    <property type="term" value="F:glycosyltransferase activity"/>
    <property type="evidence" value="ECO:0007669"/>
    <property type="project" value="InterPro"/>
</dbReference>
<dbReference type="InterPro" id="IPR050194">
    <property type="entry name" value="Glycosyltransferase_grp1"/>
</dbReference>
<protein>
    <recommendedName>
        <fullName evidence="1">Glycosyl transferase family 1 domain-containing protein</fullName>
    </recommendedName>
</protein>
<dbReference type="Proteomes" id="UP000176336">
    <property type="component" value="Unassembled WGS sequence"/>
</dbReference>
<evidence type="ECO:0000259" key="1">
    <source>
        <dbReference type="Pfam" id="PF00534"/>
    </source>
</evidence>
<dbReference type="PANTHER" id="PTHR45947">
    <property type="entry name" value="SULFOQUINOVOSYL TRANSFERASE SQD2"/>
    <property type="match status" value="1"/>
</dbReference>
<sequence length="376" mass="42427">MKVALVHDYLREYGGAERVLEALHEIFPEAPVYTAYYNPDSLGENGKRFKSWDIRPSWFQKFPFANRLLSPFRIFGPMMFESFDLSEYDLVISSSSATHLAKAVITKPETLHISYIHTPPRFLYGYVTSFNYKKHWWSRIGGEIINHFMRIYDFEVSQRPDILVANSKNIAARIKKFYRRDSVVIYPPVEIGSKYYVASSKGKKDYFLVLSRLVRGKGVEIIVEACGKLGLPLKIAGTGPELDNLKKLATNYQLLTTNFLGWVGDEERVKLLANAKALIVAAEDEDFGITSIEAQAVGTPVVAPASGGFLETVIDKETGLLYGGPGAVTVESLVGVLGEFREDKFKPETLRKNAEKFSKERFKKEILELVERNLSS</sequence>
<accession>A0A1F5IQX5</accession>
<evidence type="ECO:0000313" key="2">
    <source>
        <dbReference type="EMBL" id="OGE18774.1"/>
    </source>
</evidence>
<reference evidence="2 3" key="1">
    <citation type="journal article" date="2016" name="Nat. Commun.">
        <title>Thousands of microbial genomes shed light on interconnected biogeochemical processes in an aquifer system.</title>
        <authorList>
            <person name="Anantharaman K."/>
            <person name="Brown C.T."/>
            <person name="Hug L.A."/>
            <person name="Sharon I."/>
            <person name="Castelle C.J."/>
            <person name="Probst A.J."/>
            <person name="Thomas B.C."/>
            <person name="Singh A."/>
            <person name="Wilkins M.J."/>
            <person name="Karaoz U."/>
            <person name="Brodie E.L."/>
            <person name="Williams K.H."/>
            <person name="Hubbard S.S."/>
            <person name="Banfield J.F."/>
        </authorList>
    </citation>
    <scope>NUCLEOTIDE SEQUENCE [LARGE SCALE GENOMIC DNA]</scope>
</reference>
<dbReference type="InterPro" id="IPR001296">
    <property type="entry name" value="Glyco_trans_1"/>
</dbReference>
<comment type="caution">
    <text evidence="2">The sequence shown here is derived from an EMBL/GenBank/DDBJ whole genome shotgun (WGS) entry which is preliminary data.</text>
</comment>
<dbReference type="Pfam" id="PF00534">
    <property type="entry name" value="Glycos_transf_1"/>
    <property type="match status" value="1"/>
</dbReference>
<proteinExistence type="predicted"/>
<name>A0A1F5IQX5_9BACT</name>